<sequence length="396" mass="39628">MYTATFVGFFALALSALQASALQVVKRQSTRTGILLPRQSSASCVTICTSADNAITACGDPTCLCTISIANNLQQCVNCLLEGSPDATTLTDVDGIVTDFDSLCSGFPVPAVTTAGSISTPAGTQTTKSTTTPSQSPTPKSNTNSASTPITSPGGAGTTLPANGGSATAPASSMYYGGLLASLTLALSVWQVSAFQAIERSLLRNLSPRQDSTACDSICTSIESTLSSCNTTACLCTKVNANNLQQCINCVLETSNAAPGVVSSTEQVVSAFKAVCSKSSIPVVTISNTTGSGPTPTPSASSSVSPSAVSAPTSNSATKTVTSITHLPPPTNSLTMPVTIPPSDISGPSNTDVSPSTSTSPPAGSGGSSNGACRRGAGTLLVLSTVISVPCIISLF</sequence>
<evidence type="ECO:0000313" key="3">
    <source>
        <dbReference type="EMBL" id="PPQ71805.1"/>
    </source>
</evidence>
<dbReference type="Proteomes" id="UP000284706">
    <property type="component" value="Unassembled WGS sequence"/>
</dbReference>
<dbReference type="AlphaFoldDB" id="A0A409VZY1"/>
<gene>
    <name evidence="3" type="ORF">CVT26_007729</name>
</gene>
<name>A0A409VZY1_9AGAR</name>
<feature type="signal peptide" evidence="2">
    <location>
        <begin position="1"/>
        <end position="21"/>
    </location>
</feature>
<dbReference type="EMBL" id="NHYE01005487">
    <property type="protein sequence ID" value="PPQ71805.1"/>
    <property type="molecule type" value="Genomic_DNA"/>
</dbReference>
<proteinExistence type="predicted"/>
<evidence type="ECO:0000256" key="2">
    <source>
        <dbReference type="SAM" id="SignalP"/>
    </source>
</evidence>
<evidence type="ECO:0008006" key="5">
    <source>
        <dbReference type="Google" id="ProtNLM"/>
    </source>
</evidence>
<reference evidence="3 4" key="1">
    <citation type="journal article" date="2018" name="Evol. Lett.">
        <title>Horizontal gene cluster transfer increased hallucinogenic mushroom diversity.</title>
        <authorList>
            <person name="Reynolds H.T."/>
            <person name="Vijayakumar V."/>
            <person name="Gluck-Thaler E."/>
            <person name="Korotkin H.B."/>
            <person name="Matheny P.B."/>
            <person name="Slot J.C."/>
        </authorList>
    </citation>
    <scope>NUCLEOTIDE SEQUENCE [LARGE SCALE GENOMIC DNA]</scope>
    <source>
        <strain evidence="3 4">SRW20</strain>
    </source>
</reference>
<evidence type="ECO:0000256" key="1">
    <source>
        <dbReference type="SAM" id="MobiDB-lite"/>
    </source>
</evidence>
<feature type="compositionally biased region" description="Low complexity" evidence="1">
    <location>
        <begin position="287"/>
        <end position="318"/>
    </location>
</feature>
<feature type="region of interest" description="Disordered" evidence="1">
    <location>
        <begin position="115"/>
        <end position="164"/>
    </location>
</feature>
<feature type="region of interest" description="Disordered" evidence="1">
    <location>
        <begin position="287"/>
        <end position="371"/>
    </location>
</feature>
<keyword evidence="4" id="KW-1185">Reference proteome</keyword>
<feature type="compositionally biased region" description="Low complexity" evidence="1">
    <location>
        <begin position="348"/>
        <end position="363"/>
    </location>
</feature>
<dbReference type="InParanoid" id="A0A409VZY1"/>
<accession>A0A409VZY1</accession>
<dbReference type="OrthoDB" id="3062033at2759"/>
<feature type="compositionally biased region" description="Low complexity" evidence="1">
    <location>
        <begin position="124"/>
        <end position="145"/>
    </location>
</feature>
<evidence type="ECO:0000313" key="4">
    <source>
        <dbReference type="Proteomes" id="UP000284706"/>
    </source>
</evidence>
<keyword evidence="2" id="KW-0732">Signal</keyword>
<protein>
    <recommendedName>
        <fullName evidence="5">Extracellular membrane protein CFEM domain-containing protein</fullName>
    </recommendedName>
</protein>
<feature type="chain" id="PRO_5019128190" description="Extracellular membrane protein CFEM domain-containing protein" evidence="2">
    <location>
        <begin position="22"/>
        <end position="396"/>
    </location>
</feature>
<comment type="caution">
    <text evidence="3">The sequence shown here is derived from an EMBL/GenBank/DDBJ whole genome shotgun (WGS) entry which is preliminary data.</text>
</comment>
<organism evidence="3 4">
    <name type="scientific">Gymnopilus dilepis</name>
    <dbReference type="NCBI Taxonomy" id="231916"/>
    <lineage>
        <taxon>Eukaryota</taxon>
        <taxon>Fungi</taxon>
        <taxon>Dikarya</taxon>
        <taxon>Basidiomycota</taxon>
        <taxon>Agaricomycotina</taxon>
        <taxon>Agaricomycetes</taxon>
        <taxon>Agaricomycetidae</taxon>
        <taxon>Agaricales</taxon>
        <taxon>Agaricineae</taxon>
        <taxon>Hymenogastraceae</taxon>
        <taxon>Gymnopilus</taxon>
    </lineage>
</organism>